<name>A0A1Y2CP71_9FUNG</name>
<keyword evidence="1" id="KW-1133">Transmembrane helix</keyword>
<evidence type="ECO:0000313" key="2">
    <source>
        <dbReference type="EMBL" id="ORY48802.1"/>
    </source>
</evidence>
<accession>A0A1Y2CP71</accession>
<keyword evidence="3" id="KW-1185">Reference proteome</keyword>
<keyword evidence="1" id="KW-0472">Membrane</keyword>
<feature type="transmembrane region" description="Helical" evidence="1">
    <location>
        <begin position="76"/>
        <end position="92"/>
    </location>
</feature>
<dbReference type="AlphaFoldDB" id="A0A1Y2CP71"/>
<sequence>MNDMKYIKYLTINLLSMKNLHLITHTTHCIYIYDIYMHINKYIFFLIDKHKLYRERKIHTNTYTHIYIYEWKYKKYIDMFNLYIYIYIYSFVNNR</sequence>
<reference evidence="2 3" key="1">
    <citation type="submission" date="2016-08" db="EMBL/GenBank/DDBJ databases">
        <title>A Parts List for Fungal Cellulosomes Revealed by Comparative Genomics.</title>
        <authorList>
            <consortium name="DOE Joint Genome Institute"/>
            <person name="Haitjema C.H."/>
            <person name="Gilmore S.P."/>
            <person name="Henske J.K."/>
            <person name="Solomon K.V."/>
            <person name="De Groot R."/>
            <person name="Kuo A."/>
            <person name="Mondo S.J."/>
            <person name="Salamov A.A."/>
            <person name="Labutti K."/>
            <person name="Zhao Z."/>
            <person name="Chiniquy J."/>
            <person name="Barry K."/>
            <person name="Brewer H.M."/>
            <person name="Purvine S.O."/>
            <person name="Wright A.T."/>
            <person name="Boxma B."/>
            <person name="Van Alen T."/>
            <person name="Hackstein J.H."/>
            <person name="Baker S.E."/>
            <person name="Grigoriev I.V."/>
            <person name="O'Malley M.A."/>
        </authorList>
    </citation>
    <scope>NUCLEOTIDE SEQUENCE [LARGE SCALE GENOMIC DNA]</scope>
    <source>
        <strain evidence="2 3">G1</strain>
    </source>
</reference>
<evidence type="ECO:0000256" key="1">
    <source>
        <dbReference type="SAM" id="Phobius"/>
    </source>
</evidence>
<evidence type="ECO:0000313" key="3">
    <source>
        <dbReference type="Proteomes" id="UP000193920"/>
    </source>
</evidence>
<proteinExistence type="predicted"/>
<protein>
    <submittedName>
        <fullName evidence="2">Uncharacterized protein</fullName>
    </submittedName>
</protein>
<dbReference type="EMBL" id="MCOG01000101">
    <property type="protein sequence ID" value="ORY48802.1"/>
    <property type="molecule type" value="Genomic_DNA"/>
</dbReference>
<comment type="caution">
    <text evidence="2">The sequence shown here is derived from an EMBL/GenBank/DDBJ whole genome shotgun (WGS) entry which is preliminary data.</text>
</comment>
<gene>
    <name evidence="2" type="ORF">LY90DRAFT_6586</name>
</gene>
<organism evidence="2 3">
    <name type="scientific">Neocallimastix californiae</name>
    <dbReference type="NCBI Taxonomy" id="1754190"/>
    <lineage>
        <taxon>Eukaryota</taxon>
        <taxon>Fungi</taxon>
        <taxon>Fungi incertae sedis</taxon>
        <taxon>Chytridiomycota</taxon>
        <taxon>Chytridiomycota incertae sedis</taxon>
        <taxon>Neocallimastigomycetes</taxon>
        <taxon>Neocallimastigales</taxon>
        <taxon>Neocallimastigaceae</taxon>
        <taxon>Neocallimastix</taxon>
    </lineage>
</organism>
<keyword evidence="1" id="KW-0812">Transmembrane</keyword>
<dbReference type="Proteomes" id="UP000193920">
    <property type="component" value="Unassembled WGS sequence"/>
</dbReference>